<protein>
    <submittedName>
        <fullName evidence="1">Uncharacterized protein</fullName>
    </submittedName>
</protein>
<dbReference type="AlphaFoldDB" id="A0A9P1KLZ3"/>
<dbReference type="EMBL" id="FO818640">
    <property type="protein sequence ID" value="CDM98610.1"/>
    <property type="molecule type" value="Genomic_DNA"/>
</dbReference>
<organism evidence="1 2">
    <name type="scientific">Limnospira indica PCC 8005</name>
    <dbReference type="NCBI Taxonomy" id="376219"/>
    <lineage>
        <taxon>Bacteria</taxon>
        <taxon>Bacillati</taxon>
        <taxon>Cyanobacteriota</taxon>
        <taxon>Cyanophyceae</taxon>
        <taxon>Oscillatoriophycideae</taxon>
        <taxon>Oscillatoriales</taxon>
        <taxon>Sirenicapillariaceae</taxon>
        <taxon>Limnospira</taxon>
    </lineage>
</organism>
<evidence type="ECO:0000313" key="2">
    <source>
        <dbReference type="Proteomes" id="UP000032946"/>
    </source>
</evidence>
<sequence>MNFVKIFGQPTTLAFRRGSYRKDSPGDNYMVSDRGGKYVVVGNKKCVLAIAPATPRGELPRD</sequence>
<dbReference type="Proteomes" id="UP000032946">
    <property type="component" value="Chromosome"/>
</dbReference>
<proteinExistence type="predicted"/>
<keyword evidence="2" id="KW-1185">Reference proteome</keyword>
<evidence type="ECO:0000313" key="1">
    <source>
        <dbReference type="EMBL" id="CDM98610.1"/>
    </source>
</evidence>
<accession>A0A9P1KLZ3</accession>
<reference evidence="1 2" key="1">
    <citation type="submission" date="2014-02" db="EMBL/GenBank/DDBJ databases">
        <authorList>
            <person name="Genoscope - CEA"/>
        </authorList>
    </citation>
    <scope>NUCLEOTIDE SEQUENCE [LARGE SCALE GENOMIC DNA]</scope>
    <source>
        <strain evidence="1 2">PCC 8005</strain>
    </source>
</reference>
<gene>
    <name evidence="1" type="ORF">ARTHRO_61211</name>
</gene>
<name>A0A9P1KLZ3_9CYAN</name>